<reference evidence="1 2" key="1">
    <citation type="journal article" date="2021" name="Front. Genet.">
        <title>Chromosome-Level Genome Assembly Reveals Significant Gene Expansion in the Toll and IMD Signaling Pathways of Dendrolimus kikuchii.</title>
        <authorList>
            <person name="Zhou J."/>
            <person name="Wu P."/>
            <person name="Xiong Z."/>
            <person name="Liu N."/>
            <person name="Zhao N."/>
            <person name="Ji M."/>
            <person name="Qiu Y."/>
            <person name="Yang B."/>
        </authorList>
    </citation>
    <scope>NUCLEOTIDE SEQUENCE [LARGE SCALE GENOMIC DNA]</scope>
    <source>
        <strain evidence="1">Ann1</strain>
    </source>
</reference>
<evidence type="ECO:0000313" key="1">
    <source>
        <dbReference type="EMBL" id="KAJ0182217.1"/>
    </source>
</evidence>
<gene>
    <name evidence="1" type="ORF">K1T71_001586</name>
</gene>
<dbReference type="EMBL" id="CM034389">
    <property type="protein sequence ID" value="KAJ0182217.1"/>
    <property type="molecule type" value="Genomic_DNA"/>
</dbReference>
<keyword evidence="2" id="KW-1185">Reference proteome</keyword>
<proteinExistence type="predicted"/>
<sequence length="1200" mass="132456">MADGPIECDFPVWGLLPKRETGVVSFLNKNPNYDGRDTVIAIFDSGVDPAAEGLKVTSTGETKVIERYDCSGCGDVDTSTTIKKVVDGAITGITGRKLKIPETWKNPSGVWHVGVLYPFSLYPTKLKERVQEHRKQHIWDVGHKPALAAATKSLQDYENENASKSSNLSAEDKLTKEELEVRVEVLQAAEKKYTDLGPTYDCVLFHDGEVWRACIDTSESGDLASSPLLGEYSRTHEHVHLTPLDEMTVSINVHDEGQTLEVVGMCSTHGTHVAAIAAGYFADEPDRNGVAPGAKITGTALVRACLKVMEFSKRMKVDVINMSYGEHAHWANAGRVGDIICEVVNRYNVSWVVSAGNHGPALCTVGAPPDIIQPILIGVGAYVSPEMMSAAYSMRLRLCGGAFSWSSRGPTNDGAMGVSVCAPGGAVAAVARFTLRNCQLMNGTSMAAPHVAGAVSVLISGLKAKNLSYSPYSVKRALENSATFLSHVEPWAQGCGLLNIERVMCLSADLFIYLINFNIDSGQGILFIPDNGTDLCEDVSIIPKQILFGMRLALACDAPWLSHPAHLDMMNAVRTISVRVDATGLPPGAHFTSIEAYDVSCVEKGPVLRVPVTVLQPEAVPSSLSLQQKDVLFRPAAIKRHFTGRFLIHTMQVLPRRSCRCQETQKMVNVTSEAPTLLPFQIQGGMPLEVVVARYWTNMGDFTIDYAIEFHGIKPDFGHKLVMTAGEGVRGLLLSALRLQELQPTAQLKYSEPIFRPTEWKLSPLTARDVVPPSRQIYQLINTYNFHIAKATEVSPVVSLLCDMLYESEFESQMWMLYNSCKQLMAVGDAYPSKYSVKLEKGDYVLRVNVRHENRSLLEKLQELPVVIQQRLPQPLTLDAYCSQPQFSSGSLASGALLPLYFTAVPSDKISRSNLTMGQMLSGTVTFAKDELGRKVDSYALQYAVCEPPKRTTAGPREKDKAKPHEDYMEAYKEFTTNWLAKLEGDKLEQVYEELVEKFPGYLGAHVAYLQGVDSPTDPKKLPHAEEAPDVTTAWCEQLIAISDKVIKAVDQDKLLAYLGMKNDTRTDANKIKQEQEKQRGYLVDALCRKGTALCRLLALAPAAAARERLADALHATTADLLKFTDLTDAKAVHYGVWQCFTLKHWGRAIKLLTKILEDRPSKDVEERLVEAYHQLEWQHLASHTQAHLPIKYPNAYRPF</sequence>
<comment type="caution">
    <text evidence="1">The sequence shown here is derived from an EMBL/GenBank/DDBJ whole genome shotgun (WGS) entry which is preliminary data.</text>
</comment>
<name>A0ACC1DF36_9NEOP</name>
<dbReference type="Proteomes" id="UP000824533">
    <property type="component" value="Linkage Group LG03"/>
</dbReference>
<accession>A0ACC1DF36</accession>
<evidence type="ECO:0000313" key="2">
    <source>
        <dbReference type="Proteomes" id="UP000824533"/>
    </source>
</evidence>
<organism evidence="1 2">
    <name type="scientific">Dendrolimus kikuchii</name>
    <dbReference type="NCBI Taxonomy" id="765133"/>
    <lineage>
        <taxon>Eukaryota</taxon>
        <taxon>Metazoa</taxon>
        <taxon>Ecdysozoa</taxon>
        <taxon>Arthropoda</taxon>
        <taxon>Hexapoda</taxon>
        <taxon>Insecta</taxon>
        <taxon>Pterygota</taxon>
        <taxon>Neoptera</taxon>
        <taxon>Endopterygota</taxon>
        <taxon>Lepidoptera</taxon>
        <taxon>Glossata</taxon>
        <taxon>Ditrysia</taxon>
        <taxon>Bombycoidea</taxon>
        <taxon>Lasiocampidae</taxon>
        <taxon>Dendrolimus</taxon>
    </lineage>
</organism>
<protein>
    <submittedName>
        <fullName evidence="1">Uncharacterized protein</fullName>
    </submittedName>
</protein>